<dbReference type="Proteomes" id="UP001196509">
    <property type="component" value="Unassembled WGS sequence"/>
</dbReference>
<keyword evidence="1" id="KW-1133">Transmembrane helix</keyword>
<dbReference type="RefSeq" id="WP_220228403.1">
    <property type="nucleotide sequence ID" value="NZ_JAICBX010000002.1"/>
</dbReference>
<sequence length="262" mass="28469">MRALLTIVSAALIAAGLLASPASAQSRTPRLDIGISTNIIPITSDFAGEDLTVFGAIDGADPELLRADFYDVVVTLEGPSLESVVRKKARVFGIWINRSSMRFEPAPVSYSLSSTLPIELIADSIELSDLGIGVQYIRLTPTGAIGDGSAIPEFKNALLRLRTADGLYQRDPIGVEYVSSSLFRATLRLPANVPVGEHKLRAFLFQGGKFVMERELPLSVVKTGVEQFIFEYAHQHSLIYGLFAVLLAMLTGWLGSVLFRKD</sequence>
<reference evidence="3" key="1">
    <citation type="submission" date="2021-08" db="EMBL/GenBank/DDBJ databases">
        <title>Hoeflea bacterium WL0058 sp. nov., isolated from the sediment.</title>
        <authorList>
            <person name="Wang L."/>
            <person name="Zhang D."/>
        </authorList>
    </citation>
    <scope>NUCLEOTIDE SEQUENCE</scope>
    <source>
        <strain evidence="3">WL0058</strain>
    </source>
</reference>
<feature type="signal peptide" evidence="2">
    <location>
        <begin position="1"/>
        <end position="24"/>
    </location>
</feature>
<dbReference type="AlphaFoldDB" id="A0AAE2ZJ63"/>
<protein>
    <submittedName>
        <fullName evidence="3">TIGR02186 family protein</fullName>
    </submittedName>
</protein>
<dbReference type="InterPro" id="IPR019088">
    <property type="entry name" value="CHP02186-rel_TM"/>
</dbReference>
<evidence type="ECO:0000313" key="3">
    <source>
        <dbReference type="EMBL" id="MBW8637714.1"/>
    </source>
</evidence>
<keyword evidence="4" id="KW-1185">Reference proteome</keyword>
<accession>A0AAE2ZJ63</accession>
<gene>
    <name evidence="3" type="ORF">K1W69_10995</name>
</gene>
<evidence type="ECO:0000313" key="4">
    <source>
        <dbReference type="Proteomes" id="UP001196509"/>
    </source>
</evidence>
<keyword evidence="2" id="KW-0732">Signal</keyword>
<feature type="transmembrane region" description="Helical" evidence="1">
    <location>
        <begin position="238"/>
        <end position="259"/>
    </location>
</feature>
<feature type="chain" id="PRO_5042153654" evidence="2">
    <location>
        <begin position="25"/>
        <end position="262"/>
    </location>
</feature>
<evidence type="ECO:0000256" key="2">
    <source>
        <dbReference type="SAM" id="SignalP"/>
    </source>
</evidence>
<proteinExistence type="predicted"/>
<keyword evidence="1" id="KW-0472">Membrane</keyword>
<dbReference type="NCBIfam" id="TIGR02186">
    <property type="entry name" value="alph_Pro_TM"/>
    <property type="match status" value="1"/>
</dbReference>
<dbReference type="Pfam" id="PF09608">
    <property type="entry name" value="Alph_Pro_TM"/>
    <property type="match status" value="1"/>
</dbReference>
<name>A0AAE2ZJ63_9HYPH</name>
<keyword evidence="1" id="KW-0812">Transmembrane</keyword>
<dbReference type="EMBL" id="JAICBX010000002">
    <property type="protein sequence ID" value="MBW8637714.1"/>
    <property type="molecule type" value="Genomic_DNA"/>
</dbReference>
<evidence type="ECO:0000256" key="1">
    <source>
        <dbReference type="SAM" id="Phobius"/>
    </source>
</evidence>
<comment type="caution">
    <text evidence="3">The sequence shown here is derived from an EMBL/GenBank/DDBJ whole genome shotgun (WGS) entry which is preliminary data.</text>
</comment>
<organism evidence="3 4">
    <name type="scientific">Flavimaribacter sediminis</name>
    <dbReference type="NCBI Taxonomy" id="2865987"/>
    <lineage>
        <taxon>Bacteria</taxon>
        <taxon>Pseudomonadati</taxon>
        <taxon>Pseudomonadota</taxon>
        <taxon>Alphaproteobacteria</taxon>
        <taxon>Hyphomicrobiales</taxon>
        <taxon>Rhizobiaceae</taxon>
        <taxon>Flavimaribacter</taxon>
    </lineage>
</organism>